<sequence>MEPYKVKKLPVGYKIDKDLMILLGEASEKYGEYKAILNTLEFEAELFLQSVLKSDSYKSTQIEGTQISHEDIFSLDIIEENDDSLEIKNLTKSIEYATKAIKEKGITMNLVNEMHRIILNSGRGSKKSPGKIRDTQNWIGPKGIGIEQATFIPPCPDDIIEDLINLYEYMNDAYIDPVLVNVAISHAQFETIHPYNDGNGRLGRALIPIQMAYLSDDRPILYLSEIIEVNKIGYQRALMNTRRGNLESFISFFMQCTIDQCSNYIRKLEIIKNIYKEDHEKIKSIKGGSIHTVFPIMMNKVVFTKKYIEEQTDLAPSTIGRIINQLLDLGILVDVSRGRKKEYRYDRIYKVFIGTEMY</sequence>
<evidence type="ECO:0000259" key="3">
    <source>
        <dbReference type="PROSITE" id="PS51459"/>
    </source>
</evidence>
<proteinExistence type="predicted"/>
<keyword evidence="5" id="KW-1185">Reference proteome</keyword>
<dbReference type="InterPro" id="IPR040198">
    <property type="entry name" value="Fido_containing"/>
</dbReference>
<dbReference type="EMBL" id="FQWX01000001">
    <property type="protein sequence ID" value="SHG35890.1"/>
    <property type="molecule type" value="Genomic_DNA"/>
</dbReference>
<dbReference type="STRING" id="1121321.SAMN04488530_1014"/>
<dbReference type="GO" id="GO:0005524">
    <property type="term" value="F:ATP binding"/>
    <property type="evidence" value="ECO:0007669"/>
    <property type="project" value="UniProtKB-KW"/>
</dbReference>
<dbReference type="Proteomes" id="UP000243255">
    <property type="component" value="Unassembled WGS sequence"/>
</dbReference>
<dbReference type="InterPro" id="IPR036597">
    <property type="entry name" value="Fido-like_dom_sf"/>
</dbReference>
<feature type="domain" description="Fido" evidence="3">
    <location>
        <begin position="106"/>
        <end position="255"/>
    </location>
</feature>
<protein>
    <submittedName>
        <fullName evidence="4">Fic family protein</fullName>
    </submittedName>
</protein>
<dbReference type="PANTHER" id="PTHR13504">
    <property type="entry name" value="FIDO DOMAIN-CONTAINING PROTEIN DDB_G0283145"/>
    <property type="match status" value="1"/>
</dbReference>
<dbReference type="RefSeq" id="WP_073123002.1">
    <property type="nucleotide sequence ID" value="NZ_BAABCH010000010.1"/>
</dbReference>
<dbReference type="Pfam" id="PF02661">
    <property type="entry name" value="Fic"/>
    <property type="match status" value="1"/>
</dbReference>
<dbReference type="PROSITE" id="PS51459">
    <property type="entry name" value="FIDO"/>
    <property type="match status" value="1"/>
</dbReference>
<evidence type="ECO:0000313" key="5">
    <source>
        <dbReference type="Proteomes" id="UP000243255"/>
    </source>
</evidence>
<feature type="active site" evidence="1">
    <location>
        <position position="193"/>
    </location>
</feature>
<keyword evidence="2" id="KW-0067">ATP-binding</keyword>
<dbReference type="Gene3D" id="1.10.3290.10">
    <property type="entry name" value="Fido-like domain"/>
    <property type="match status" value="1"/>
</dbReference>
<accession>A0A1M5J6N1</accession>
<dbReference type="PANTHER" id="PTHR13504:SF38">
    <property type="entry name" value="FIDO DOMAIN-CONTAINING PROTEIN"/>
    <property type="match status" value="1"/>
</dbReference>
<reference evidence="5" key="1">
    <citation type="submission" date="2016-11" db="EMBL/GenBank/DDBJ databases">
        <authorList>
            <person name="Varghese N."/>
            <person name="Submissions S."/>
        </authorList>
    </citation>
    <scope>NUCLEOTIDE SEQUENCE [LARGE SCALE GENOMIC DNA]</scope>
    <source>
        <strain evidence="5">DSM 2635</strain>
    </source>
</reference>
<dbReference type="SUPFAM" id="SSF140931">
    <property type="entry name" value="Fic-like"/>
    <property type="match status" value="1"/>
</dbReference>
<evidence type="ECO:0000313" key="4">
    <source>
        <dbReference type="EMBL" id="SHG35890.1"/>
    </source>
</evidence>
<dbReference type="Pfam" id="PF13784">
    <property type="entry name" value="Fic_N"/>
    <property type="match status" value="1"/>
</dbReference>
<name>A0A1M5J6N1_9FIRM</name>
<feature type="binding site" evidence="2">
    <location>
        <begin position="197"/>
        <end position="204"/>
    </location>
    <ligand>
        <name>ATP</name>
        <dbReference type="ChEBI" id="CHEBI:30616"/>
    </ligand>
</feature>
<evidence type="ECO:0000256" key="2">
    <source>
        <dbReference type="PIRSR" id="PIRSR640198-2"/>
    </source>
</evidence>
<gene>
    <name evidence="4" type="ORF">SAMN04488530_1014</name>
</gene>
<dbReference type="InterPro" id="IPR003812">
    <property type="entry name" value="Fido"/>
</dbReference>
<evidence type="ECO:0000256" key="1">
    <source>
        <dbReference type="PIRSR" id="PIRSR640198-1"/>
    </source>
</evidence>
<dbReference type="InterPro" id="IPR025758">
    <property type="entry name" value="Fic/DOC_N"/>
</dbReference>
<dbReference type="OrthoDB" id="9813719at2"/>
<dbReference type="AlphaFoldDB" id="A0A1M5J6N1"/>
<organism evidence="4 5">
    <name type="scientific">Asaccharospora irregularis DSM 2635</name>
    <dbReference type="NCBI Taxonomy" id="1121321"/>
    <lineage>
        <taxon>Bacteria</taxon>
        <taxon>Bacillati</taxon>
        <taxon>Bacillota</taxon>
        <taxon>Clostridia</taxon>
        <taxon>Peptostreptococcales</taxon>
        <taxon>Peptostreptococcaceae</taxon>
        <taxon>Asaccharospora</taxon>
    </lineage>
</organism>
<keyword evidence="2" id="KW-0547">Nucleotide-binding</keyword>